<evidence type="ECO:0000256" key="5">
    <source>
        <dbReference type="SAM" id="MobiDB-lite"/>
    </source>
</evidence>
<gene>
    <name evidence="7" type="ORF">NA56DRAFT_671428</name>
</gene>
<dbReference type="OrthoDB" id="3434013at2759"/>
<dbReference type="AlphaFoldDB" id="A0A2J6Q204"/>
<dbReference type="Pfam" id="PF08314">
    <property type="entry name" value="Sec39"/>
    <property type="match status" value="1"/>
</dbReference>
<sequence length="946" mass="105102">MAGTGLSPAKAVLLAVQLTCKSDLAALRTLVSQHRKTLHNELVLRILLSHLPESLDSSKYVPFFEDLISWRIVEDSKTPVDAPALFELTELEAQKKVRKLHLLPLAWPNCPDDAPSDPIVLFLIHRALRIDENTGLLTQLPSLLAPFLHYSDYLRTWMISTILPLVRYNYDYHPDDGVALTIAKFEALDDRAGVSLLLSKTGKEQTTEPDPTVGRDLKGLVGPWLYGDTRWKRRKLRKISSFSLQSLERLDEVPPVEAKYAGWEEVFKWLSTQAGTSWKAAVEAVEQWDGPGDVDLGGYEDGTIWLAENDEMHLKRRYARSGLAAAYLISEESEEALNGVQRILARIIILLDKDKIPTLQAGAALLSPVLGLEHDILSPKSATCLRNDLLEEHNILTTPNEQSLKILHALLISAFLCTRAGCSLGVRRAGELVFLQDELDQKFLFSKLMSRIGDGPKSDDKYWTKIRNEILWLRSWGADELFEGTESVSGRGVFGQLPRESIEAELLKAFLANTRYTLARSIYETSPDRPLSKKALHDAIISAAMNAYDNATNANRTRGGVKKCDDILQAFPNTLDGSLDKDQLEHLITVTHFMGSYRLVFKQGEPFKPVNLRVHGDPISIIGKILDQNPRSYTKIGDFIDMGKHMVRAGLTVRNVDGQTALGAKQALEEDVAEKRVVSMCIDAALAEDDFETAYSYVVTRLKDIAGPAHARTPMLERRGTGLFAEPPPKVIDNWSWRAALQAGKYRRTSQTVKPTHLGNASGNPEIRHLEQRMDCLAQALRIAPKGQLQEILNVYRRCEEELESHVKREAEQEEEWDAQGDEQIMPGGYAPTPAKKTSSFRATEEAPMSLFDLSRASMARAQNGFSALSMLKGNNSTSEKARNVSRESTGSGGSTLNSPTDSTQKAPIRKRDQLKNAAVGGLASGVGWLIGAPPVNRDDEGYEEQ</sequence>
<reference evidence="7 8" key="1">
    <citation type="submission" date="2016-05" db="EMBL/GenBank/DDBJ databases">
        <title>A degradative enzymes factory behind the ericoid mycorrhizal symbiosis.</title>
        <authorList>
            <consortium name="DOE Joint Genome Institute"/>
            <person name="Martino E."/>
            <person name="Morin E."/>
            <person name="Grelet G."/>
            <person name="Kuo A."/>
            <person name="Kohler A."/>
            <person name="Daghino S."/>
            <person name="Barry K."/>
            <person name="Choi C."/>
            <person name="Cichocki N."/>
            <person name="Clum A."/>
            <person name="Copeland A."/>
            <person name="Hainaut M."/>
            <person name="Haridas S."/>
            <person name="Labutti K."/>
            <person name="Lindquist E."/>
            <person name="Lipzen A."/>
            <person name="Khouja H.-R."/>
            <person name="Murat C."/>
            <person name="Ohm R."/>
            <person name="Olson A."/>
            <person name="Spatafora J."/>
            <person name="Veneault-Fourrey C."/>
            <person name="Henrissat B."/>
            <person name="Grigoriev I."/>
            <person name="Martin F."/>
            <person name="Perotto S."/>
        </authorList>
    </citation>
    <scope>NUCLEOTIDE SEQUENCE [LARGE SCALE GENOMIC DNA]</scope>
    <source>
        <strain evidence="7 8">UAMH 7357</strain>
    </source>
</reference>
<evidence type="ECO:0000259" key="6">
    <source>
        <dbReference type="Pfam" id="PF08314"/>
    </source>
</evidence>
<evidence type="ECO:0000256" key="3">
    <source>
        <dbReference type="ARBA" id="ARBA00022824"/>
    </source>
</evidence>
<evidence type="ECO:0000256" key="2">
    <source>
        <dbReference type="ARBA" id="ARBA00022448"/>
    </source>
</evidence>
<comment type="subcellular location">
    <subcellularLocation>
        <location evidence="1">Endoplasmic reticulum</location>
    </subcellularLocation>
</comment>
<name>A0A2J6Q204_9HELO</name>
<feature type="region of interest" description="Disordered" evidence="5">
    <location>
        <begin position="809"/>
        <end position="841"/>
    </location>
</feature>
<keyword evidence="8" id="KW-1185">Reference proteome</keyword>
<evidence type="ECO:0000256" key="1">
    <source>
        <dbReference type="ARBA" id="ARBA00004240"/>
    </source>
</evidence>
<dbReference type="Proteomes" id="UP000235672">
    <property type="component" value="Unassembled WGS sequence"/>
</dbReference>
<keyword evidence="2" id="KW-0813">Transport</keyword>
<organism evidence="7 8">
    <name type="scientific">Hyaloscypha hepaticicola</name>
    <dbReference type="NCBI Taxonomy" id="2082293"/>
    <lineage>
        <taxon>Eukaryota</taxon>
        <taxon>Fungi</taxon>
        <taxon>Dikarya</taxon>
        <taxon>Ascomycota</taxon>
        <taxon>Pezizomycotina</taxon>
        <taxon>Leotiomycetes</taxon>
        <taxon>Helotiales</taxon>
        <taxon>Hyaloscyphaceae</taxon>
        <taxon>Hyaloscypha</taxon>
    </lineage>
</organism>
<dbReference type="GO" id="GO:0006890">
    <property type="term" value="P:retrograde vesicle-mediated transport, Golgi to endoplasmic reticulum"/>
    <property type="evidence" value="ECO:0007669"/>
    <property type="project" value="InterPro"/>
</dbReference>
<evidence type="ECO:0000313" key="7">
    <source>
        <dbReference type="EMBL" id="PMD20310.1"/>
    </source>
</evidence>
<dbReference type="GO" id="GO:0005783">
    <property type="term" value="C:endoplasmic reticulum"/>
    <property type="evidence" value="ECO:0007669"/>
    <property type="project" value="UniProtKB-SubCell"/>
</dbReference>
<proteinExistence type="predicted"/>
<dbReference type="InterPro" id="IPR013244">
    <property type="entry name" value="Sec39_domain"/>
</dbReference>
<dbReference type="PANTHER" id="PTHR40787">
    <property type="entry name" value="SECRETED PROTEIN"/>
    <property type="match status" value="1"/>
</dbReference>
<keyword evidence="4" id="KW-0653">Protein transport</keyword>
<evidence type="ECO:0000256" key="4">
    <source>
        <dbReference type="ARBA" id="ARBA00022927"/>
    </source>
</evidence>
<dbReference type="STRING" id="1745343.A0A2J6Q204"/>
<feature type="domain" description="Sec39" evidence="6">
    <location>
        <begin position="12"/>
        <end position="817"/>
    </location>
</feature>
<feature type="region of interest" description="Disordered" evidence="5">
    <location>
        <begin position="871"/>
        <end position="915"/>
    </location>
</feature>
<feature type="compositionally biased region" description="Acidic residues" evidence="5">
    <location>
        <begin position="812"/>
        <end position="821"/>
    </location>
</feature>
<keyword evidence="3" id="KW-0256">Endoplasmic reticulum</keyword>
<dbReference type="EMBL" id="KZ613485">
    <property type="protein sequence ID" value="PMD20310.1"/>
    <property type="molecule type" value="Genomic_DNA"/>
</dbReference>
<dbReference type="GO" id="GO:0015031">
    <property type="term" value="P:protein transport"/>
    <property type="evidence" value="ECO:0007669"/>
    <property type="project" value="UniProtKB-KW"/>
</dbReference>
<feature type="compositionally biased region" description="Polar residues" evidence="5">
    <location>
        <begin position="887"/>
        <end position="906"/>
    </location>
</feature>
<evidence type="ECO:0000313" key="8">
    <source>
        <dbReference type="Proteomes" id="UP000235672"/>
    </source>
</evidence>
<protein>
    <submittedName>
        <fullName evidence="7">Secretory pathway Sec39</fullName>
    </submittedName>
</protein>
<accession>A0A2J6Q204</accession>
<feature type="region of interest" description="Disordered" evidence="5">
    <location>
        <begin position="927"/>
        <end position="946"/>
    </location>
</feature>
<dbReference type="PANTHER" id="PTHR40787:SF3">
    <property type="entry name" value="PROTEIN TRANSPORT PROTEIN SEC39"/>
    <property type="match status" value="1"/>
</dbReference>